<evidence type="ECO:0000313" key="1">
    <source>
        <dbReference type="EMBL" id="KAK3222995.1"/>
    </source>
</evidence>
<dbReference type="AlphaFoldDB" id="A0AAE0ASE9"/>
<sequence length="78" mass="8994">MEIIIFPDDLSKSNNFTGEGYGKINRVYYLRRGRRIAGMPKKFLQWMIDNYSVKHVIKIKGADLMGLLSKPQNFVIAS</sequence>
<gene>
    <name evidence="1" type="ORF">Dsin_010020</name>
</gene>
<comment type="caution">
    <text evidence="1">The sequence shown here is derived from an EMBL/GenBank/DDBJ whole genome shotgun (WGS) entry which is preliminary data.</text>
</comment>
<keyword evidence="2" id="KW-1185">Reference proteome</keyword>
<reference evidence="1" key="1">
    <citation type="journal article" date="2023" name="Plant J.">
        <title>Genome sequences and population genomics provide insights into the demographic history, inbreeding, and mutation load of two 'living fossil' tree species of Dipteronia.</title>
        <authorList>
            <person name="Feng Y."/>
            <person name="Comes H.P."/>
            <person name="Chen J."/>
            <person name="Zhu S."/>
            <person name="Lu R."/>
            <person name="Zhang X."/>
            <person name="Li P."/>
            <person name="Qiu J."/>
            <person name="Olsen K.M."/>
            <person name="Qiu Y."/>
        </authorList>
    </citation>
    <scope>NUCLEOTIDE SEQUENCE</scope>
    <source>
        <strain evidence="1">NBL</strain>
    </source>
</reference>
<evidence type="ECO:0000313" key="2">
    <source>
        <dbReference type="Proteomes" id="UP001281410"/>
    </source>
</evidence>
<dbReference type="EMBL" id="JANJYJ010000003">
    <property type="protein sequence ID" value="KAK3222995.1"/>
    <property type="molecule type" value="Genomic_DNA"/>
</dbReference>
<accession>A0AAE0ASE9</accession>
<name>A0AAE0ASE9_9ROSI</name>
<proteinExistence type="predicted"/>
<organism evidence="1 2">
    <name type="scientific">Dipteronia sinensis</name>
    <dbReference type="NCBI Taxonomy" id="43782"/>
    <lineage>
        <taxon>Eukaryota</taxon>
        <taxon>Viridiplantae</taxon>
        <taxon>Streptophyta</taxon>
        <taxon>Embryophyta</taxon>
        <taxon>Tracheophyta</taxon>
        <taxon>Spermatophyta</taxon>
        <taxon>Magnoliopsida</taxon>
        <taxon>eudicotyledons</taxon>
        <taxon>Gunneridae</taxon>
        <taxon>Pentapetalae</taxon>
        <taxon>rosids</taxon>
        <taxon>malvids</taxon>
        <taxon>Sapindales</taxon>
        <taxon>Sapindaceae</taxon>
        <taxon>Hippocastanoideae</taxon>
        <taxon>Acereae</taxon>
        <taxon>Dipteronia</taxon>
    </lineage>
</organism>
<protein>
    <submittedName>
        <fullName evidence="1">Uncharacterized protein</fullName>
    </submittedName>
</protein>
<dbReference type="Proteomes" id="UP001281410">
    <property type="component" value="Unassembled WGS sequence"/>
</dbReference>